<dbReference type="RefSeq" id="WP_131413539.1">
    <property type="nucleotide sequence ID" value="NZ_SJTG01000007.1"/>
</dbReference>
<dbReference type="AlphaFoldDB" id="A0A4R0YLI8"/>
<accession>A0A4R0YLI8</accession>
<evidence type="ECO:0000313" key="2">
    <source>
        <dbReference type="EMBL" id="TCI06247.1"/>
    </source>
</evidence>
<protein>
    <submittedName>
        <fullName evidence="2">Uncharacterized protein</fullName>
    </submittedName>
</protein>
<proteinExistence type="predicted"/>
<comment type="caution">
    <text evidence="2">The sequence shown here is derived from an EMBL/GenBank/DDBJ whole genome shotgun (WGS) entry which is preliminary data.</text>
</comment>
<sequence>MNRRGSHHGRRDIHLIGCLDSDINGKRLFTRTLAPFKSHDDEDSLTCAVQRAITDHPGRCNAAVRRTRLPPDPISNEAFFQTKGDSMKQHLVALLALACAGCSPVVTRVNVPDMDKSASLHVSDMRVPTEKQDKIFSLLITSKEYGVMRVGDARLSPSAVRLLQHEAFKKLGADGKPHDVTVYHFVIYQNMRAQLRAGAIGAGFGGVIGASVANAMANHDATAQTHIVDEMAFNSVTDEYLRGTYSPAENPDKGSVFIVYVDTEIDGKKVFTRTLTTMKAQPNHDALTDAVELAIANHLSQYGVAKDASTSMQGHDGSQSPSADRMAGASP</sequence>
<evidence type="ECO:0000313" key="3">
    <source>
        <dbReference type="Proteomes" id="UP000291822"/>
    </source>
</evidence>
<dbReference type="EMBL" id="SJTG01000007">
    <property type="protein sequence ID" value="TCI06247.1"/>
    <property type="molecule type" value="Genomic_DNA"/>
</dbReference>
<feature type="compositionally biased region" description="Polar residues" evidence="1">
    <location>
        <begin position="308"/>
        <end position="322"/>
    </location>
</feature>
<name>A0A4R0YLI8_9GAMM</name>
<keyword evidence="3" id="KW-1185">Reference proteome</keyword>
<dbReference type="Proteomes" id="UP000291822">
    <property type="component" value="Unassembled WGS sequence"/>
</dbReference>
<evidence type="ECO:0000256" key="1">
    <source>
        <dbReference type="SAM" id="MobiDB-lite"/>
    </source>
</evidence>
<organism evidence="2 3">
    <name type="scientific">Dyella soli</name>
    <dbReference type="NCBI Taxonomy" id="522319"/>
    <lineage>
        <taxon>Bacteria</taxon>
        <taxon>Pseudomonadati</taxon>
        <taxon>Pseudomonadota</taxon>
        <taxon>Gammaproteobacteria</taxon>
        <taxon>Lysobacterales</taxon>
        <taxon>Rhodanobacteraceae</taxon>
        <taxon>Dyella</taxon>
    </lineage>
</organism>
<reference evidence="2 3" key="1">
    <citation type="submission" date="2019-02" db="EMBL/GenBank/DDBJ databases">
        <title>Dyella amyloliquefaciens sp. nov., isolated from forest soil.</title>
        <authorList>
            <person name="Gao Z.-H."/>
            <person name="Qiu L.-H."/>
        </authorList>
    </citation>
    <scope>NUCLEOTIDE SEQUENCE [LARGE SCALE GENOMIC DNA]</scope>
    <source>
        <strain evidence="2 3">KACC 12747</strain>
    </source>
</reference>
<feature type="region of interest" description="Disordered" evidence="1">
    <location>
        <begin position="307"/>
        <end position="331"/>
    </location>
</feature>
<gene>
    <name evidence="2" type="ORF">EZM97_35630</name>
</gene>